<evidence type="ECO:0000313" key="3">
    <source>
        <dbReference type="EMBL" id="OAY65188.1"/>
    </source>
</evidence>
<feature type="region of interest" description="Disordered" evidence="2">
    <location>
        <begin position="1"/>
        <end position="22"/>
    </location>
</feature>
<dbReference type="STRING" id="4615.A0A199UKD9"/>
<keyword evidence="1" id="KW-0175">Coiled coil</keyword>
<evidence type="ECO:0000256" key="1">
    <source>
        <dbReference type="SAM" id="Coils"/>
    </source>
</evidence>
<organism evidence="3 4">
    <name type="scientific">Ananas comosus</name>
    <name type="common">Pineapple</name>
    <name type="synonym">Ananas ananas</name>
    <dbReference type="NCBI Taxonomy" id="4615"/>
    <lineage>
        <taxon>Eukaryota</taxon>
        <taxon>Viridiplantae</taxon>
        <taxon>Streptophyta</taxon>
        <taxon>Embryophyta</taxon>
        <taxon>Tracheophyta</taxon>
        <taxon>Spermatophyta</taxon>
        <taxon>Magnoliopsida</taxon>
        <taxon>Liliopsida</taxon>
        <taxon>Poales</taxon>
        <taxon>Bromeliaceae</taxon>
        <taxon>Bromelioideae</taxon>
        <taxon>Ananas</taxon>
    </lineage>
</organism>
<comment type="caution">
    <text evidence="3">The sequence shown here is derived from an EMBL/GenBank/DDBJ whole genome shotgun (WGS) entry which is preliminary data.</text>
</comment>
<reference evidence="3 4" key="1">
    <citation type="journal article" date="2016" name="DNA Res.">
        <title>The draft genome of MD-2 pineapple using hybrid error correction of long reads.</title>
        <authorList>
            <person name="Redwan R.M."/>
            <person name="Saidin A."/>
            <person name="Kumar S.V."/>
        </authorList>
    </citation>
    <scope>NUCLEOTIDE SEQUENCE [LARGE SCALE GENOMIC DNA]</scope>
    <source>
        <strain evidence="4">cv. MD2</strain>
        <tissue evidence="3">Leaf</tissue>
    </source>
</reference>
<sequence length="207" mass="23509">MMKRVARRLSMESFPSSSSYPVGEDVRERFKFQGLLQDYEELVKEAEAKKMKLQKAKQKKFRLLAEIKFLRRKYKSLIENRSQRAQFKIKKQPHMIPCSPVAIPRPPHPTVRGDLSLEDKSRRGRGGASTSTTAMFDLNQVSSMHEEEMGCQVDGAPLKVDNSERCTVDGDAAASNLKLSICRDVGKNPSRIGKRKISWQDQVALKV</sequence>
<dbReference type="AlphaFoldDB" id="A0A199UKD9"/>
<dbReference type="EMBL" id="LSRQ01007176">
    <property type="protein sequence ID" value="OAY65188.1"/>
    <property type="molecule type" value="Genomic_DNA"/>
</dbReference>
<evidence type="ECO:0000313" key="4">
    <source>
        <dbReference type="Proteomes" id="UP000092600"/>
    </source>
</evidence>
<dbReference type="PANTHER" id="PTHR34807:SF3">
    <property type="entry name" value="OS08G0270800 PROTEIN"/>
    <property type="match status" value="1"/>
</dbReference>
<gene>
    <name evidence="3" type="ORF">ACMD2_13181</name>
</gene>
<accession>A0A199UKD9</accession>
<proteinExistence type="predicted"/>
<feature type="coiled-coil region" evidence="1">
    <location>
        <begin position="36"/>
        <end position="73"/>
    </location>
</feature>
<name>A0A199UKD9_ANACO</name>
<dbReference type="PANTHER" id="PTHR34807">
    <property type="entry name" value="OS08G0270800 PROTEIN"/>
    <property type="match status" value="1"/>
</dbReference>
<feature type="region of interest" description="Disordered" evidence="2">
    <location>
        <begin position="100"/>
        <end position="133"/>
    </location>
</feature>
<protein>
    <submittedName>
        <fullName evidence="3">Uncharacterized protein</fullName>
    </submittedName>
</protein>
<evidence type="ECO:0000256" key="2">
    <source>
        <dbReference type="SAM" id="MobiDB-lite"/>
    </source>
</evidence>
<dbReference type="Proteomes" id="UP000092600">
    <property type="component" value="Unassembled WGS sequence"/>
</dbReference>